<comment type="caution">
    <text evidence="12">The sequence shown here is derived from an EMBL/GenBank/DDBJ whole genome shotgun (WGS) entry which is preliminary data.</text>
</comment>
<dbReference type="GO" id="GO:0006281">
    <property type="term" value="P:DNA repair"/>
    <property type="evidence" value="ECO:0007669"/>
    <property type="project" value="UniProtKB-KW"/>
</dbReference>
<keyword evidence="9" id="KW-0234">DNA repair</keyword>
<accession>A0A9D1DBB2</accession>
<evidence type="ECO:0000256" key="1">
    <source>
        <dbReference type="ARBA" id="ARBA00022722"/>
    </source>
</evidence>
<dbReference type="GO" id="GO:0005524">
    <property type="term" value="F:ATP binding"/>
    <property type="evidence" value="ECO:0007669"/>
    <property type="project" value="UniProtKB-KW"/>
</dbReference>
<evidence type="ECO:0000313" key="13">
    <source>
        <dbReference type="Proteomes" id="UP000824179"/>
    </source>
</evidence>
<dbReference type="Gene3D" id="3.90.320.10">
    <property type="match status" value="1"/>
</dbReference>
<dbReference type="Pfam" id="PF21445">
    <property type="entry name" value="ADDB_N"/>
    <property type="match status" value="1"/>
</dbReference>
<dbReference type="EMBL" id="DVHB01000119">
    <property type="protein sequence ID" value="HIR40052.1"/>
    <property type="molecule type" value="Genomic_DNA"/>
</dbReference>
<sequence length="1047" mass="113895">MNLSVIAPTLNEALGELGKYVKNNQALGRRTVIFCEDRLTLVAERAVCAAVGGTFSASVYTFARFLSSERTGEEKILSSQGSAIAIRGITERNRENLRLFRRLSASAAARSLYDTIALLYSSGISPEDIAAAPAGGMLSDKLKDIALIYGEYTAFLKESGRLDRNVYLRLLPGIIEKSDKIIGADVVFLGFQAFTGTVSECVKACMRTAANCCGIFVGGAPDIYANEAPAQFDGFSSGLGGCRTVTVKSGLIPEAERIRQNLFDPRCFHEEGVFSHRVHVFEADTPERELEFIAASIKKFVTDGGERYYRISVMLADVDGYRPALARVFSQYNIPYYVDERRSLSEHPLAAFLCAYLECAAGGCAPQDVDAVVSNYLFGLSFKERSTYRNYVLRCANYRGGARREPRADICAALGFDYAAVTAVRERFLKGLSFLPSGRASSEKWAQGVKKLMEYFSCRKLLEELSAGFKDRFPARAQFNTKGYDGVLSVAAETEELGLGAPYTAREYKKLLGSGFAAAEISLIPPKADAVFVGDISVTVNAGSDIVFAAGLVGDVPPAGSDTALLTDRELTSLENLNIKISPKISQVNRRRGETVALNLCAFKEHLYLSYPAAQGGAETVRSEIISYILAMFRESEDKKLNVVTQKALELSEKGLPYFCSELTPALKLLAGGSLKPAVNSALYSALAARGYGAEAESVLTHGGGKQKIKNGRQLFASRTGSVSATLLERYFSCPYQNYAAQGLRLSERPEGSVQPRETGNFIHEVLKALASDMQRLHSEDEAREWGRGRAEKLLADPEYSQLADGVSGKYFKEHMYAEAAALSAGVYRQLAASNFKIRDVEKWYYVPVGENTSAGGKVDRVDECGDMVRVIDYKTGSISYTAEEYYAGIKLQLPLYLLAASKGKRPAGAYYFPANIEFSDKPVGDFTLKGFMDCGEAVVSNTDTTIKDKERSAFVDAYLNGRKLSGNLSEDDFAYFIAYSALIARRGAAEMFGGNISPSPYAGACDFCSMGGMCGFAAGPENVPRSVEGITCEDVANIVKRLKGDK</sequence>
<keyword evidence="1" id="KW-0540">Nuclease</keyword>
<evidence type="ECO:0000256" key="3">
    <source>
        <dbReference type="ARBA" id="ARBA00022763"/>
    </source>
</evidence>
<dbReference type="PANTHER" id="PTHR30591:SF1">
    <property type="entry name" value="RECBCD ENZYME SUBUNIT RECC"/>
    <property type="match status" value="1"/>
</dbReference>
<evidence type="ECO:0000259" key="10">
    <source>
        <dbReference type="Pfam" id="PF12705"/>
    </source>
</evidence>
<evidence type="ECO:0000256" key="8">
    <source>
        <dbReference type="ARBA" id="ARBA00023125"/>
    </source>
</evidence>
<evidence type="ECO:0000256" key="5">
    <source>
        <dbReference type="ARBA" id="ARBA00022806"/>
    </source>
</evidence>
<keyword evidence="5" id="KW-0347">Helicase</keyword>
<dbReference type="SUPFAM" id="SSF52980">
    <property type="entry name" value="Restriction endonuclease-like"/>
    <property type="match status" value="1"/>
</dbReference>
<dbReference type="InterPro" id="IPR038726">
    <property type="entry name" value="PDDEXK_AddAB-type"/>
</dbReference>
<keyword evidence="7" id="KW-0067">ATP-binding</keyword>
<dbReference type="Proteomes" id="UP000824179">
    <property type="component" value="Unassembled WGS sequence"/>
</dbReference>
<name>A0A9D1DBB2_9FIRM</name>
<keyword evidence="4" id="KW-0378">Hydrolase</keyword>
<evidence type="ECO:0000313" key="12">
    <source>
        <dbReference type="EMBL" id="HIR40052.1"/>
    </source>
</evidence>
<proteinExistence type="predicted"/>
<evidence type="ECO:0000259" key="11">
    <source>
        <dbReference type="Pfam" id="PF21445"/>
    </source>
</evidence>
<keyword evidence="3" id="KW-0227">DNA damage</keyword>
<dbReference type="InterPro" id="IPR011335">
    <property type="entry name" value="Restrct_endonuc-II-like"/>
</dbReference>
<dbReference type="InterPro" id="IPR011604">
    <property type="entry name" value="PDDEXK-like_dom_sf"/>
</dbReference>
<reference evidence="12" key="2">
    <citation type="journal article" date="2021" name="PeerJ">
        <title>Extensive microbial diversity within the chicken gut microbiome revealed by metagenomics and culture.</title>
        <authorList>
            <person name="Gilroy R."/>
            <person name="Ravi A."/>
            <person name="Getino M."/>
            <person name="Pursley I."/>
            <person name="Horton D.L."/>
            <person name="Alikhan N.F."/>
            <person name="Baker D."/>
            <person name="Gharbi K."/>
            <person name="Hall N."/>
            <person name="Watson M."/>
            <person name="Adriaenssens E.M."/>
            <person name="Foster-Nyarko E."/>
            <person name="Jarju S."/>
            <person name="Secka A."/>
            <person name="Antonio M."/>
            <person name="Oren A."/>
            <person name="Chaudhuri R.R."/>
            <person name="La Ragione R."/>
            <person name="Hildebrand F."/>
            <person name="Pallen M.J."/>
        </authorList>
    </citation>
    <scope>NUCLEOTIDE SEQUENCE</scope>
    <source>
        <strain evidence="12">ChiW25-3613</strain>
    </source>
</reference>
<evidence type="ECO:0000256" key="6">
    <source>
        <dbReference type="ARBA" id="ARBA00022839"/>
    </source>
</evidence>
<dbReference type="SUPFAM" id="SSF52540">
    <property type="entry name" value="P-loop containing nucleoside triphosphate hydrolases"/>
    <property type="match status" value="1"/>
</dbReference>
<dbReference type="AlphaFoldDB" id="A0A9D1DBB2"/>
<evidence type="ECO:0000256" key="7">
    <source>
        <dbReference type="ARBA" id="ARBA00022840"/>
    </source>
</evidence>
<dbReference type="GO" id="GO:0004527">
    <property type="term" value="F:exonuclease activity"/>
    <property type="evidence" value="ECO:0007669"/>
    <property type="project" value="UniProtKB-KW"/>
</dbReference>
<keyword evidence="6" id="KW-0269">Exonuclease</keyword>
<protein>
    <submittedName>
        <fullName evidence="12">PD-(D/E)XK nuclease family protein</fullName>
    </submittedName>
</protein>
<dbReference type="InterPro" id="IPR027417">
    <property type="entry name" value="P-loop_NTPase"/>
</dbReference>
<dbReference type="InterPro" id="IPR049035">
    <property type="entry name" value="ADDB_N"/>
</dbReference>
<keyword evidence="8" id="KW-0238">DNA-binding</keyword>
<dbReference type="GO" id="GO:0006310">
    <property type="term" value="P:DNA recombination"/>
    <property type="evidence" value="ECO:0007669"/>
    <property type="project" value="TreeGrafter"/>
</dbReference>
<evidence type="ECO:0000256" key="9">
    <source>
        <dbReference type="ARBA" id="ARBA00023204"/>
    </source>
</evidence>
<dbReference type="Gene3D" id="3.40.50.300">
    <property type="entry name" value="P-loop containing nucleotide triphosphate hydrolases"/>
    <property type="match status" value="3"/>
</dbReference>
<feature type="domain" description="ATP-dependent helicase/deoxyribonuclease subunit B N-terminal" evidence="11">
    <location>
        <begin position="28"/>
        <end position="211"/>
    </location>
</feature>
<reference evidence="12" key="1">
    <citation type="submission" date="2020-10" db="EMBL/GenBank/DDBJ databases">
        <authorList>
            <person name="Gilroy R."/>
        </authorList>
    </citation>
    <scope>NUCLEOTIDE SEQUENCE</scope>
    <source>
        <strain evidence="12">ChiW25-3613</strain>
    </source>
</reference>
<gene>
    <name evidence="12" type="ORF">IAB90_06715</name>
</gene>
<dbReference type="Pfam" id="PF12705">
    <property type="entry name" value="PDDEXK_1"/>
    <property type="match status" value="1"/>
</dbReference>
<feature type="domain" description="PD-(D/E)XK endonuclease-like" evidence="10">
    <location>
        <begin position="723"/>
        <end position="1015"/>
    </location>
</feature>
<keyword evidence="2" id="KW-0547">Nucleotide-binding</keyword>
<dbReference type="PANTHER" id="PTHR30591">
    <property type="entry name" value="RECBCD ENZYME SUBUNIT RECC"/>
    <property type="match status" value="1"/>
</dbReference>
<dbReference type="GO" id="GO:0004386">
    <property type="term" value="F:helicase activity"/>
    <property type="evidence" value="ECO:0007669"/>
    <property type="project" value="UniProtKB-KW"/>
</dbReference>
<evidence type="ECO:0000256" key="4">
    <source>
        <dbReference type="ARBA" id="ARBA00022801"/>
    </source>
</evidence>
<organism evidence="12 13">
    <name type="scientific">Candidatus Coproplasma stercoripullorum</name>
    <dbReference type="NCBI Taxonomy" id="2840751"/>
    <lineage>
        <taxon>Bacteria</taxon>
        <taxon>Bacillati</taxon>
        <taxon>Bacillota</taxon>
        <taxon>Clostridia</taxon>
        <taxon>Eubacteriales</taxon>
        <taxon>Candidatus Coproplasma</taxon>
    </lineage>
</organism>
<evidence type="ECO:0000256" key="2">
    <source>
        <dbReference type="ARBA" id="ARBA00022741"/>
    </source>
</evidence>
<dbReference type="GO" id="GO:0003677">
    <property type="term" value="F:DNA binding"/>
    <property type="evidence" value="ECO:0007669"/>
    <property type="project" value="UniProtKB-KW"/>
</dbReference>